<comment type="caution">
    <text evidence="4">The sequence shown here is derived from an EMBL/GenBank/DDBJ whole genome shotgun (WGS) entry which is preliminary data.</text>
</comment>
<sequence>MPQAKLSTGMLLSLALLLIAACDSGGDGGGQAAQEPPPTSPGPPDPPAPPNPDPEPPAATAGLDARPSNTTCIAPPRPTGNASFATERVFPNLRFANPNGTSRNPLLLIQAPRDRSRWFVVERFGTVKVFENNPAVTTASMFLDIGARVESSCAECGLLGMAFHPNFPATPRAYVVYTTLNYSGGRGPDTHLSEFTSPDGGLTLNPASEQVVITIAKDSVHHHGGNIIFGPDGYLYFATGDGNSARRNDAQDLRSLLGKVLRIDISGTTGSARYRIPSDNPFADSTTLCNVNGAGPQNCPEIWAWGLRNPWRWSFDRDTGDLWLGDVGQRDIEEVNRVVRGGNYGWRCFEGTQDPQLGGCGTPVGAMLPPIAQYTHELGQAVTGGYVYRGSAFPNLIGRYFFADFVSGRIWSIPNGSAPTLNMTAAEGFDSGLNPSSFAEDPDGELYVVNMRGTLHRIVATGGSSAPGVPEQLSATGCVSATDPTAPASGLIPYTPSAPFWSDGAAKERWMALPDGQNIAVGANGDWDFPNGTVLMKNFRLDNRLIETRLFMRHPDGVWAGYTYEWNAQGSDATLVRGGKRVPVGAQEWIYPSEAQCLQCHTEAAGRSLGLETKQLATSITYPQTGRQGHQLLTLNTINTLSPPIAAPAAEVAYPDPTGTAGTLSERARSYLHTNCSLCHRPNGPTTASMDLQYSTPLASTGACDVAPTLGDVGIADARLIAPGAADRSVIPARMNLRDHPDAMPPNGLGAQVDTAGVALIREWINSLSSCN</sequence>
<feature type="compositionally biased region" description="Pro residues" evidence="1">
    <location>
        <begin position="35"/>
        <end position="57"/>
    </location>
</feature>
<dbReference type="InterPro" id="IPR011042">
    <property type="entry name" value="6-blade_b-propeller_TolB-like"/>
</dbReference>
<dbReference type="Proteomes" id="UP000661077">
    <property type="component" value="Unassembled WGS sequence"/>
</dbReference>
<protein>
    <submittedName>
        <fullName evidence="4">PQQ-dependent sugar dehydrogenase</fullName>
    </submittedName>
</protein>
<dbReference type="Gene3D" id="2.120.10.30">
    <property type="entry name" value="TolB, C-terminal domain"/>
    <property type="match status" value="1"/>
</dbReference>
<reference evidence="4 5" key="1">
    <citation type="journal article" date="2021" name="Int. J. Syst. Evol. Microbiol.">
        <title>Steroidobacter gossypii sp. nov., isolated from soil of cotton cropping field.</title>
        <authorList>
            <person name="Huang R."/>
            <person name="Yang S."/>
            <person name="Zhen C."/>
            <person name="Liu W."/>
        </authorList>
    </citation>
    <scope>NUCLEOTIDE SEQUENCE [LARGE SCALE GENOMIC DNA]</scope>
    <source>
        <strain evidence="4 5">S1-65</strain>
    </source>
</reference>
<evidence type="ECO:0000313" key="5">
    <source>
        <dbReference type="Proteomes" id="UP000661077"/>
    </source>
</evidence>
<feature type="region of interest" description="Disordered" evidence="1">
    <location>
        <begin position="25"/>
        <end position="83"/>
    </location>
</feature>
<accession>A0ABS1X0Q1</accession>
<gene>
    <name evidence="4" type="ORF">JM946_18805</name>
</gene>
<proteinExistence type="predicted"/>
<dbReference type="PANTHER" id="PTHR19328">
    <property type="entry name" value="HEDGEHOG-INTERACTING PROTEIN"/>
    <property type="match status" value="1"/>
</dbReference>
<dbReference type="EMBL" id="JAEVLS010000004">
    <property type="protein sequence ID" value="MBM0106788.1"/>
    <property type="molecule type" value="Genomic_DNA"/>
</dbReference>
<dbReference type="RefSeq" id="WP_203168903.1">
    <property type="nucleotide sequence ID" value="NZ_JAEVLS010000004.1"/>
</dbReference>
<dbReference type="SUPFAM" id="SSF50952">
    <property type="entry name" value="Soluble quinoprotein glucose dehydrogenase"/>
    <property type="match status" value="1"/>
</dbReference>
<feature type="chain" id="PRO_5045048199" evidence="2">
    <location>
        <begin position="21"/>
        <end position="772"/>
    </location>
</feature>
<evidence type="ECO:0000259" key="3">
    <source>
        <dbReference type="Pfam" id="PF07995"/>
    </source>
</evidence>
<dbReference type="InterPro" id="IPR012938">
    <property type="entry name" value="Glc/Sorbosone_DH"/>
</dbReference>
<name>A0ABS1X0Q1_9GAMM</name>
<organism evidence="4 5">
    <name type="scientific">Steroidobacter gossypii</name>
    <dbReference type="NCBI Taxonomy" id="2805490"/>
    <lineage>
        <taxon>Bacteria</taxon>
        <taxon>Pseudomonadati</taxon>
        <taxon>Pseudomonadota</taxon>
        <taxon>Gammaproteobacteria</taxon>
        <taxon>Steroidobacterales</taxon>
        <taxon>Steroidobacteraceae</taxon>
        <taxon>Steroidobacter</taxon>
    </lineage>
</organism>
<keyword evidence="5" id="KW-1185">Reference proteome</keyword>
<dbReference type="PANTHER" id="PTHR19328:SF75">
    <property type="entry name" value="ALDOSE SUGAR DEHYDROGENASE YLII"/>
    <property type="match status" value="1"/>
</dbReference>
<keyword evidence="2" id="KW-0732">Signal</keyword>
<evidence type="ECO:0000313" key="4">
    <source>
        <dbReference type="EMBL" id="MBM0106788.1"/>
    </source>
</evidence>
<feature type="domain" description="Glucose/Sorbosone dehydrogenase" evidence="3">
    <location>
        <begin position="114"/>
        <end position="450"/>
    </location>
</feature>
<dbReference type="Pfam" id="PF07995">
    <property type="entry name" value="GSDH"/>
    <property type="match status" value="1"/>
</dbReference>
<evidence type="ECO:0000256" key="2">
    <source>
        <dbReference type="SAM" id="SignalP"/>
    </source>
</evidence>
<dbReference type="PROSITE" id="PS51257">
    <property type="entry name" value="PROKAR_LIPOPROTEIN"/>
    <property type="match status" value="1"/>
</dbReference>
<evidence type="ECO:0000256" key="1">
    <source>
        <dbReference type="SAM" id="MobiDB-lite"/>
    </source>
</evidence>
<feature type="signal peptide" evidence="2">
    <location>
        <begin position="1"/>
        <end position="20"/>
    </location>
</feature>
<dbReference type="InterPro" id="IPR011041">
    <property type="entry name" value="Quinoprot_gluc/sorb_DH_b-prop"/>
</dbReference>